<dbReference type="EMBL" id="CP022048">
    <property type="protein sequence ID" value="ASE39333.1"/>
    <property type="molecule type" value="Genomic_DNA"/>
</dbReference>
<sequence length="329" mass="35499">MGLKSLPDFRLTLGNDDLTAVVRDRLKTLTVTDNSGEESDTLEIVIDDRDNAVESPPRGRVLSVSMGYRDDGLFYLGKFTVDEVEPEGPPDIITIRAKAADMREGFKVQRTRAFRNTTIGAIVSRIADENGLQPAVATELASRVVAHRDQANESDLHFLTRLGREHGAVAAPKDGKLVFAPSATGMSVSGQALTGVTLDRADLTRWRAVQADRDEHGKVRARWRDTSAGRTKFAEAGSGDPVKTLRNLYPSEAAAKAAAEAELTRLKGAENGVELTMDGRADIVAQTPITVTGLRAELSGAWIVETAVHTQDYESGGFTTVLTGRRKAA</sequence>
<gene>
    <name evidence="1" type="ORF">CEP68_07360</name>
</gene>
<evidence type="ECO:0000313" key="2">
    <source>
        <dbReference type="Proteomes" id="UP000197050"/>
    </source>
</evidence>
<protein>
    <recommendedName>
        <fullName evidence="3">Phage protein D</fullName>
    </recommendedName>
</protein>
<dbReference type="KEGG" id="bvc:CEP68_07360"/>
<name>A0A1Z3U7V6_BREVE</name>
<dbReference type="Pfam" id="PF05954">
    <property type="entry name" value="Phage_GPD"/>
    <property type="match status" value="1"/>
</dbReference>
<reference evidence="2" key="1">
    <citation type="submission" date="2017-06" db="EMBL/GenBank/DDBJ databases">
        <title>FDA dAtabase for Regulatory Grade micrObial Sequences (FDA-ARGOS): Supporting development and validation of Infectious Disease Dx tests.</title>
        <authorList>
            <person name="Minogue T."/>
            <person name="Wolcott M."/>
            <person name="Wasieloski L."/>
            <person name="Aguilar W."/>
            <person name="Moore D."/>
            <person name="Tallon L."/>
            <person name="Sadzewicz L."/>
            <person name="Sengamalay N."/>
            <person name="Ott S."/>
            <person name="Godinez A."/>
            <person name="Nagaraj S."/>
            <person name="Nadendla S."/>
            <person name="Geyer C."/>
            <person name="Sichtig H."/>
        </authorList>
    </citation>
    <scope>NUCLEOTIDE SEQUENCE [LARGE SCALE GENOMIC DNA]</scope>
    <source>
        <strain evidence="2">FDAARGOS_289</strain>
    </source>
</reference>
<dbReference type="GeneID" id="34015383"/>
<organism evidence="1 2">
    <name type="scientific">Brevundimonas vesicularis</name>
    <name type="common">Pseudomonas vesicularis</name>
    <dbReference type="NCBI Taxonomy" id="41276"/>
    <lineage>
        <taxon>Bacteria</taxon>
        <taxon>Pseudomonadati</taxon>
        <taxon>Pseudomonadota</taxon>
        <taxon>Alphaproteobacteria</taxon>
        <taxon>Caulobacterales</taxon>
        <taxon>Caulobacteraceae</taxon>
        <taxon>Brevundimonas</taxon>
    </lineage>
</organism>
<accession>A0A1Z3U7V6</accession>
<evidence type="ECO:0000313" key="1">
    <source>
        <dbReference type="EMBL" id="ASE39333.1"/>
    </source>
</evidence>
<dbReference type="AlphaFoldDB" id="A0A1Z3U7V6"/>
<dbReference type="Proteomes" id="UP000197050">
    <property type="component" value="Chromosome"/>
</dbReference>
<dbReference type="Gene3D" id="3.55.50.10">
    <property type="entry name" value="Baseplate protein-like domains"/>
    <property type="match status" value="1"/>
</dbReference>
<dbReference type="RefSeq" id="WP_088582526.1">
    <property type="nucleotide sequence ID" value="NZ_CP022048.2"/>
</dbReference>
<proteinExistence type="predicted"/>
<evidence type="ECO:0008006" key="3">
    <source>
        <dbReference type="Google" id="ProtNLM"/>
    </source>
</evidence>
<dbReference type="SUPFAM" id="SSF69279">
    <property type="entry name" value="Phage tail proteins"/>
    <property type="match status" value="1"/>
</dbReference>